<proteinExistence type="predicted"/>
<organism evidence="1 2">
    <name type="scientific">Daphnia magna</name>
    <dbReference type="NCBI Taxonomy" id="35525"/>
    <lineage>
        <taxon>Eukaryota</taxon>
        <taxon>Metazoa</taxon>
        <taxon>Ecdysozoa</taxon>
        <taxon>Arthropoda</taxon>
        <taxon>Crustacea</taxon>
        <taxon>Branchiopoda</taxon>
        <taxon>Diplostraca</taxon>
        <taxon>Cladocera</taxon>
        <taxon>Anomopoda</taxon>
        <taxon>Daphniidae</taxon>
        <taxon>Daphnia</taxon>
    </lineage>
</organism>
<comment type="caution">
    <text evidence="1">The sequence shown here is derived from an EMBL/GenBank/DDBJ whole genome shotgun (WGS) entry which is preliminary data.</text>
</comment>
<evidence type="ECO:0000313" key="1">
    <source>
        <dbReference type="EMBL" id="KAK4028521.1"/>
    </source>
</evidence>
<name>A0ABR0ATY0_9CRUS</name>
<evidence type="ECO:0000313" key="2">
    <source>
        <dbReference type="Proteomes" id="UP001234178"/>
    </source>
</evidence>
<keyword evidence="2" id="KW-1185">Reference proteome</keyword>
<sequence length="80" mass="9147">MVCVTTEQTSVMQPHMTATLSVEVYLPQSSCVLKNLNLNKKHGAQIISKEEEIPKENNRKVNTLILFVAFSQFMYNFNIL</sequence>
<protein>
    <submittedName>
        <fullName evidence="1">Uncharacterized protein</fullName>
    </submittedName>
</protein>
<dbReference type="Proteomes" id="UP001234178">
    <property type="component" value="Unassembled WGS sequence"/>
</dbReference>
<gene>
    <name evidence="1" type="ORF">OUZ56_017789</name>
</gene>
<accession>A0ABR0ATY0</accession>
<dbReference type="EMBL" id="JAOYFB010000038">
    <property type="protein sequence ID" value="KAK4028521.1"/>
    <property type="molecule type" value="Genomic_DNA"/>
</dbReference>
<reference evidence="1 2" key="1">
    <citation type="journal article" date="2023" name="Nucleic Acids Res.">
        <title>The hologenome of Daphnia magna reveals possible DNA methylation and microbiome-mediated evolution of the host genome.</title>
        <authorList>
            <person name="Chaturvedi A."/>
            <person name="Li X."/>
            <person name="Dhandapani V."/>
            <person name="Marshall H."/>
            <person name="Kissane S."/>
            <person name="Cuenca-Cambronero M."/>
            <person name="Asole G."/>
            <person name="Calvet F."/>
            <person name="Ruiz-Romero M."/>
            <person name="Marangio P."/>
            <person name="Guigo R."/>
            <person name="Rago D."/>
            <person name="Mirbahai L."/>
            <person name="Eastwood N."/>
            <person name="Colbourne J.K."/>
            <person name="Zhou J."/>
            <person name="Mallon E."/>
            <person name="Orsini L."/>
        </authorList>
    </citation>
    <scope>NUCLEOTIDE SEQUENCE [LARGE SCALE GENOMIC DNA]</scope>
    <source>
        <strain evidence="1">LRV0_1</strain>
    </source>
</reference>